<keyword evidence="1" id="KW-1133">Transmembrane helix</keyword>
<evidence type="ECO:0000256" key="1">
    <source>
        <dbReference type="SAM" id="Phobius"/>
    </source>
</evidence>
<gene>
    <name evidence="2" type="ORF">ERUC_LOCUS41072</name>
</gene>
<keyword evidence="1" id="KW-0472">Membrane</keyword>
<organism evidence="2 3">
    <name type="scientific">Eruca vesicaria subsp. sativa</name>
    <name type="common">Garden rocket</name>
    <name type="synonym">Eruca sativa</name>
    <dbReference type="NCBI Taxonomy" id="29727"/>
    <lineage>
        <taxon>Eukaryota</taxon>
        <taxon>Viridiplantae</taxon>
        <taxon>Streptophyta</taxon>
        <taxon>Embryophyta</taxon>
        <taxon>Tracheophyta</taxon>
        <taxon>Spermatophyta</taxon>
        <taxon>Magnoliopsida</taxon>
        <taxon>eudicotyledons</taxon>
        <taxon>Gunneridae</taxon>
        <taxon>Pentapetalae</taxon>
        <taxon>rosids</taxon>
        <taxon>malvids</taxon>
        <taxon>Brassicales</taxon>
        <taxon>Brassicaceae</taxon>
        <taxon>Brassiceae</taxon>
        <taxon>Eruca</taxon>
    </lineage>
</organism>
<keyword evidence="1" id="KW-0812">Transmembrane</keyword>
<evidence type="ECO:0000313" key="2">
    <source>
        <dbReference type="EMBL" id="CAH8388589.1"/>
    </source>
</evidence>
<feature type="transmembrane region" description="Helical" evidence="1">
    <location>
        <begin position="158"/>
        <end position="178"/>
    </location>
</feature>
<proteinExistence type="predicted"/>
<reference evidence="2 3" key="1">
    <citation type="submission" date="2022-03" db="EMBL/GenBank/DDBJ databases">
        <authorList>
            <person name="Macdonald S."/>
            <person name="Ahmed S."/>
            <person name="Newling K."/>
        </authorList>
    </citation>
    <scope>NUCLEOTIDE SEQUENCE [LARGE SCALE GENOMIC DNA]</scope>
</reference>
<sequence>MSEEINGGSSLREVQNKEIDFSTRFQRTEFGVDNDDLNIADADVDGYDISNVNNHHRDREVDSIMMRRQRSSAAILQLIQITHDMINSDEDLGQLFRNIGDNDTIRRQGTLPERKEAVENLLTVKVCEPLQCSVCLKTLRKEVKLKRCHVSTSFKYCVYYRGLSFTVLVLCADLYYLLMRS</sequence>
<keyword evidence="3" id="KW-1185">Reference proteome</keyword>
<comment type="caution">
    <text evidence="2">The sequence shown here is derived from an EMBL/GenBank/DDBJ whole genome shotgun (WGS) entry which is preliminary data.</text>
</comment>
<name>A0ABC8LXI9_ERUVS</name>
<dbReference type="Proteomes" id="UP001642260">
    <property type="component" value="Unassembled WGS sequence"/>
</dbReference>
<dbReference type="EMBL" id="CAKOAT010807375">
    <property type="protein sequence ID" value="CAH8388589.1"/>
    <property type="molecule type" value="Genomic_DNA"/>
</dbReference>
<evidence type="ECO:0000313" key="3">
    <source>
        <dbReference type="Proteomes" id="UP001642260"/>
    </source>
</evidence>
<dbReference type="AlphaFoldDB" id="A0ABC8LXI9"/>
<protein>
    <submittedName>
        <fullName evidence="2">Uncharacterized protein</fullName>
    </submittedName>
</protein>
<accession>A0ABC8LXI9</accession>